<dbReference type="Proteomes" id="UP000002063">
    <property type="component" value="Chromosome"/>
</dbReference>
<feature type="transmembrane region" description="Helical" evidence="1">
    <location>
        <begin position="44"/>
        <end position="64"/>
    </location>
</feature>
<protein>
    <submittedName>
        <fullName evidence="2">Uncharacterized protein</fullName>
    </submittedName>
</protein>
<sequence length="155" mass="18522">MESGKLFEYKTRKAVGLIIAILTFLYGFFTIIYLKAVFNLNEEYFLAIIFCYFIVATIFSYHILKPKNLEVYNDGLKIGKDFYKWNEVVEFFPTLNSIQIVVKNKKEETFNWETPGLFKYRPQVEYLIKKDLKLLEFLREKIGDKERKNNKISIK</sequence>
<dbReference type="AlphaFoldDB" id="C9RDJ9"/>
<accession>C9RDJ9</accession>
<name>C9RDJ9_METVM</name>
<reference evidence="2" key="1">
    <citation type="submission" date="2009-10" db="EMBL/GenBank/DDBJ databases">
        <title>Complete sequence of chromosome of Methanocaldococcus vulcanius M7.</title>
        <authorList>
            <consortium name="US DOE Joint Genome Institute"/>
            <person name="Lucas S."/>
            <person name="Copeland A."/>
            <person name="Lapidus A."/>
            <person name="Glavina del Rio T."/>
            <person name="Dalin E."/>
            <person name="Tice H."/>
            <person name="Bruce D."/>
            <person name="Goodwin L."/>
            <person name="Pitluck S."/>
            <person name="Lcollab F.I."/>
            <person name="Brettin T."/>
            <person name="Detter J.C."/>
            <person name="Han C."/>
            <person name="Tapia R."/>
            <person name="Kuske C.R."/>
            <person name="Schmutz J."/>
            <person name="Larimer F."/>
            <person name="Land M."/>
            <person name="Hauser L."/>
            <person name="Kyrpides N."/>
            <person name="Ovchinikova G."/>
            <person name="Sieprawska-Lupa M."/>
            <person name="Whitman W.B."/>
            <person name="Woyke T."/>
        </authorList>
    </citation>
    <scope>NUCLEOTIDE SEQUENCE [LARGE SCALE GENOMIC DNA]</scope>
    <source>
        <strain evidence="2">M7</strain>
    </source>
</reference>
<keyword evidence="1" id="KW-0472">Membrane</keyword>
<feature type="transmembrane region" description="Helical" evidence="1">
    <location>
        <begin position="14"/>
        <end position="38"/>
    </location>
</feature>
<gene>
    <name evidence="2" type="ordered locus">Metvu_1525</name>
</gene>
<dbReference type="STRING" id="579137.Metvu_1525"/>
<dbReference type="OrthoDB" id="66048at2157"/>
<dbReference type="EMBL" id="CP001787">
    <property type="protein sequence ID" value="ACX73378.1"/>
    <property type="molecule type" value="Genomic_DNA"/>
</dbReference>
<dbReference type="KEGG" id="mvu:Metvu_1525"/>
<dbReference type="HOGENOM" id="CLU_1754708_0_0_2"/>
<keyword evidence="1" id="KW-0812">Transmembrane</keyword>
<dbReference type="RefSeq" id="WP_015733597.1">
    <property type="nucleotide sequence ID" value="NC_013407.1"/>
</dbReference>
<evidence type="ECO:0000313" key="3">
    <source>
        <dbReference type="Proteomes" id="UP000002063"/>
    </source>
</evidence>
<keyword evidence="3" id="KW-1185">Reference proteome</keyword>
<proteinExistence type="predicted"/>
<keyword evidence="1" id="KW-1133">Transmembrane helix</keyword>
<organism evidence="2 3">
    <name type="scientific">Methanocaldococcus vulcanius (strain ATCC 700851 / DSM 12094 / M7)</name>
    <name type="common">Methanococcus vulcanius</name>
    <dbReference type="NCBI Taxonomy" id="579137"/>
    <lineage>
        <taxon>Archaea</taxon>
        <taxon>Methanobacteriati</taxon>
        <taxon>Methanobacteriota</taxon>
        <taxon>Methanomada group</taxon>
        <taxon>Methanococci</taxon>
        <taxon>Methanococcales</taxon>
        <taxon>Methanocaldococcaceae</taxon>
        <taxon>Methanocaldococcus</taxon>
    </lineage>
</organism>
<dbReference type="eggNOG" id="arCOG09660">
    <property type="taxonomic scope" value="Archaea"/>
</dbReference>
<evidence type="ECO:0000256" key="1">
    <source>
        <dbReference type="SAM" id="Phobius"/>
    </source>
</evidence>
<dbReference type="GeneID" id="8513872"/>
<evidence type="ECO:0000313" key="2">
    <source>
        <dbReference type="EMBL" id="ACX73378.1"/>
    </source>
</evidence>